<name>A0A4U6QAJ8_9ACTN</name>
<accession>A0A4U6QAJ8</accession>
<gene>
    <name evidence="3" type="ORF">FDO65_19310</name>
</gene>
<keyword evidence="4" id="KW-1185">Reference proteome</keyword>
<sequence length="248" mass="27508">MSALDPRPLVGDGPAVTLTERPTARPTDLRATLDEAVHHAVRRDLQRLVQVLSDPVTTVRRAAIVGHIEFLVPRLLAHHAGEDRRWNRLCDRRPDLAGHAAAARSGHRAVRRAGQDVLSAARTWAADGDRDARTTLRRRVSDLAALAAEQFEHDERDRALLHEPTLALDRPRRTTTGPGRSPRRTGRRPASVAHETFWLVDELDPALAARIVGRHSRTARWAMRNLFSGGYNRSTHLMWVGGGDGPAI</sequence>
<feature type="region of interest" description="Disordered" evidence="1">
    <location>
        <begin position="1"/>
        <end position="23"/>
    </location>
</feature>
<feature type="domain" description="Hemerythrin-like" evidence="2">
    <location>
        <begin position="36"/>
        <end position="156"/>
    </location>
</feature>
<comment type="caution">
    <text evidence="3">The sequence shown here is derived from an EMBL/GenBank/DDBJ whole genome shotgun (WGS) entry which is preliminary data.</text>
</comment>
<dbReference type="Gene3D" id="1.20.120.520">
    <property type="entry name" value="nmb1532 protein domain like"/>
    <property type="match status" value="1"/>
</dbReference>
<dbReference type="AlphaFoldDB" id="A0A4U6QAJ8"/>
<evidence type="ECO:0000313" key="4">
    <source>
        <dbReference type="Proteomes" id="UP000306985"/>
    </source>
</evidence>
<dbReference type="EMBL" id="SZZH01000006">
    <property type="protein sequence ID" value="TKV56973.1"/>
    <property type="molecule type" value="Genomic_DNA"/>
</dbReference>
<protein>
    <recommendedName>
        <fullName evidence="2">Hemerythrin-like domain-containing protein</fullName>
    </recommendedName>
</protein>
<feature type="region of interest" description="Disordered" evidence="1">
    <location>
        <begin position="162"/>
        <end position="191"/>
    </location>
</feature>
<proteinExistence type="predicted"/>
<dbReference type="InterPro" id="IPR012312">
    <property type="entry name" value="Hemerythrin-like"/>
</dbReference>
<evidence type="ECO:0000256" key="1">
    <source>
        <dbReference type="SAM" id="MobiDB-lite"/>
    </source>
</evidence>
<dbReference type="RefSeq" id="WP_137451360.1">
    <property type="nucleotide sequence ID" value="NZ_SZZH01000006.1"/>
</dbReference>
<dbReference type="OrthoDB" id="9884835at2"/>
<dbReference type="Pfam" id="PF01814">
    <property type="entry name" value="Hemerythrin"/>
    <property type="match status" value="1"/>
</dbReference>
<organism evidence="3 4">
    <name type="scientific">Nakamurella flava</name>
    <dbReference type="NCBI Taxonomy" id="2576308"/>
    <lineage>
        <taxon>Bacteria</taxon>
        <taxon>Bacillati</taxon>
        <taxon>Actinomycetota</taxon>
        <taxon>Actinomycetes</taxon>
        <taxon>Nakamurellales</taxon>
        <taxon>Nakamurellaceae</taxon>
        <taxon>Nakamurella</taxon>
    </lineage>
</organism>
<evidence type="ECO:0000313" key="3">
    <source>
        <dbReference type="EMBL" id="TKV56973.1"/>
    </source>
</evidence>
<evidence type="ECO:0000259" key="2">
    <source>
        <dbReference type="Pfam" id="PF01814"/>
    </source>
</evidence>
<reference evidence="3 4" key="1">
    <citation type="submission" date="2019-05" db="EMBL/GenBank/DDBJ databases">
        <title>Nakamurella sp. N5BH11, whole genome shotgun sequence.</title>
        <authorList>
            <person name="Tuo L."/>
        </authorList>
    </citation>
    <scope>NUCLEOTIDE SEQUENCE [LARGE SCALE GENOMIC DNA]</scope>
    <source>
        <strain evidence="3 4">N5BH11</strain>
    </source>
</reference>
<dbReference type="Proteomes" id="UP000306985">
    <property type="component" value="Unassembled WGS sequence"/>
</dbReference>